<keyword evidence="4" id="KW-1185">Reference proteome</keyword>
<accession>A0A859FJ83</accession>
<evidence type="ECO:0008006" key="5">
    <source>
        <dbReference type="Google" id="ProtNLM"/>
    </source>
</evidence>
<feature type="region of interest" description="Disordered" evidence="1">
    <location>
        <begin position="249"/>
        <end position="296"/>
    </location>
</feature>
<feature type="region of interest" description="Disordered" evidence="1">
    <location>
        <begin position="27"/>
        <end position="55"/>
    </location>
</feature>
<feature type="compositionally biased region" description="Low complexity" evidence="1">
    <location>
        <begin position="30"/>
        <end position="51"/>
    </location>
</feature>
<dbReference type="PROSITE" id="PS51257">
    <property type="entry name" value="PROKAR_LIPOPROTEIN"/>
    <property type="match status" value="1"/>
</dbReference>
<dbReference type="EMBL" id="CP041372">
    <property type="protein sequence ID" value="QKS72565.1"/>
    <property type="molecule type" value="Genomic_DNA"/>
</dbReference>
<organism evidence="3 4">
    <name type="scientific">Paenalkalicoccus suaedae</name>
    <dbReference type="NCBI Taxonomy" id="2592382"/>
    <lineage>
        <taxon>Bacteria</taxon>
        <taxon>Bacillati</taxon>
        <taxon>Bacillota</taxon>
        <taxon>Bacilli</taxon>
        <taxon>Bacillales</taxon>
        <taxon>Bacillaceae</taxon>
        <taxon>Paenalkalicoccus</taxon>
    </lineage>
</organism>
<evidence type="ECO:0000313" key="4">
    <source>
        <dbReference type="Proteomes" id="UP000318138"/>
    </source>
</evidence>
<evidence type="ECO:0000256" key="1">
    <source>
        <dbReference type="SAM" id="MobiDB-lite"/>
    </source>
</evidence>
<feature type="compositionally biased region" description="Acidic residues" evidence="1">
    <location>
        <begin position="267"/>
        <end position="280"/>
    </location>
</feature>
<sequence>MKHLLSTSATILAFAALAACSNDNNGGTDSATTNQSDATNNSSTDNNTGSQPEQDEEAIEVLEQAIATYSDIDSAYRELNIDTSSDSDEEQSTTMFEKTWTFVDRNDIFHRTETSSNEMDFTTYQLTDIDEPEYSFHYISGEDEAIRYEPEAQITEDTLWFNMDLGSFEAILESGTLRYLGEDEVNGYTTHVIESETDGSTARHWFDQDSYVEIRSETASFGDELTVTEVIAFALNIDMDEALFSPPGHMEIIDGDVDDVTSNITDRDEESQDNMDENDSNTDSFNDPSNNEDDDF</sequence>
<protein>
    <recommendedName>
        <fullName evidence="5">Outer membrane lipoprotein carrier protein LolA</fullName>
    </recommendedName>
</protein>
<dbReference type="Proteomes" id="UP000318138">
    <property type="component" value="Chromosome"/>
</dbReference>
<proteinExistence type="predicted"/>
<dbReference type="Gene3D" id="2.50.20.10">
    <property type="entry name" value="Lipoprotein localisation LolA/LolB/LppX"/>
    <property type="match status" value="1"/>
</dbReference>
<feature type="chain" id="PRO_5038569233" description="Outer membrane lipoprotein carrier protein LolA" evidence="2">
    <location>
        <begin position="19"/>
        <end position="296"/>
    </location>
</feature>
<dbReference type="AlphaFoldDB" id="A0A859FJ83"/>
<gene>
    <name evidence="3" type="ORF">FLK61_38775</name>
</gene>
<dbReference type="RefSeq" id="WP_176010540.1">
    <property type="nucleotide sequence ID" value="NZ_CP041372.2"/>
</dbReference>
<name>A0A859FJ83_9BACI</name>
<feature type="signal peptide" evidence="2">
    <location>
        <begin position="1"/>
        <end position="18"/>
    </location>
</feature>
<evidence type="ECO:0000313" key="3">
    <source>
        <dbReference type="EMBL" id="QKS72565.1"/>
    </source>
</evidence>
<keyword evidence="2" id="KW-0732">Signal</keyword>
<evidence type="ECO:0000256" key="2">
    <source>
        <dbReference type="SAM" id="SignalP"/>
    </source>
</evidence>
<reference evidence="4" key="1">
    <citation type="submission" date="2019-07" db="EMBL/GenBank/DDBJ databases">
        <title>Bacillus alkalisoli sp. nov. isolated from saline soil.</title>
        <authorList>
            <person name="Sun J.-Q."/>
            <person name="Xu L."/>
        </authorList>
    </citation>
    <scope>NUCLEOTIDE SEQUENCE [LARGE SCALE GENOMIC DNA]</scope>
    <source>
        <strain evidence="4">M4U3P1</strain>
    </source>
</reference>
<dbReference type="KEGG" id="psua:FLK61_38775"/>